<organism evidence="1">
    <name type="scientific">viral metagenome</name>
    <dbReference type="NCBI Taxonomy" id="1070528"/>
    <lineage>
        <taxon>unclassified sequences</taxon>
        <taxon>metagenomes</taxon>
        <taxon>organismal metagenomes</taxon>
    </lineage>
</organism>
<protein>
    <submittedName>
        <fullName evidence="1">Uncharacterized protein</fullName>
    </submittedName>
</protein>
<sequence>MSSKVESMNDSVSYTVDVENFSSDIITMKTYLKNDTQYGILKYDKNKLTVENIENTYYRSIITTAAPEHRILSFSPPKALTNNSFYEKYSEINDDILVNEIVEGTMINLFFDDRIQKWEIASKGAVGCSYFYYRNQYDVDSDKTKQLTFYQMFMDAMCSKEGQQLNDLAILEYLPKTHSYSFVLQHPENHIVLTIPSPKLYLVAVYEKVANTTVKYIPPTVFSTWEVFANSNIQVPKQYSVASYDEAKETYCSIQNDFTSIGVMCVHLKTGDRTCIKNASYEEIKLLRGNNPNLQYQYLCVRRMNKVKDFLYYFPQYRGLFYRFYQDFENFINNVHTSYLTYYIQKQEIVISKKYAPHVFKIHHEVYLPSLQTEEPIIVKRRVVKEYFEKMEPRELIYHLNYDRRMYMKSFLNESAR</sequence>
<name>A0A6C0KJQ0_9ZZZZ</name>
<accession>A0A6C0KJQ0</accession>
<dbReference type="AlphaFoldDB" id="A0A6C0KJQ0"/>
<evidence type="ECO:0000313" key="1">
    <source>
        <dbReference type="EMBL" id="QHU16548.1"/>
    </source>
</evidence>
<dbReference type="EMBL" id="MN740886">
    <property type="protein sequence ID" value="QHU16548.1"/>
    <property type="molecule type" value="Genomic_DNA"/>
</dbReference>
<proteinExistence type="predicted"/>
<reference evidence="1" key="1">
    <citation type="journal article" date="2020" name="Nature">
        <title>Giant virus diversity and host interactions through global metagenomics.</title>
        <authorList>
            <person name="Schulz F."/>
            <person name="Roux S."/>
            <person name="Paez-Espino D."/>
            <person name="Jungbluth S."/>
            <person name="Walsh D.A."/>
            <person name="Denef V.J."/>
            <person name="McMahon K.D."/>
            <person name="Konstantinidis K.T."/>
            <person name="Eloe-Fadrosh E.A."/>
            <person name="Kyrpides N.C."/>
            <person name="Woyke T."/>
        </authorList>
    </citation>
    <scope>NUCLEOTIDE SEQUENCE</scope>
    <source>
        <strain evidence="1">GVMAG-S-3300012000-53</strain>
    </source>
</reference>